<accession>A0A3B0ZXY4</accession>
<evidence type="ECO:0000313" key="2">
    <source>
        <dbReference type="EMBL" id="VAW92773.1"/>
    </source>
</evidence>
<name>A0A3B0ZXY4_9ZZZZ</name>
<evidence type="ECO:0000256" key="1">
    <source>
        <dbReference type="SAM" id="MobiDB-lite"/>
    </source>
</evidence>
<dbReference type="AlphaFoldDB" id="A0A3B0ZXY4"/>
<sequence>MIEEKDKVTITAPAYSGPNRRCDERRKAVDRRDMIRFEPDKNPRRSGKDRRQAVEDTWERRDI</sequence>
<proteinExistence type="predicted"/>
<feature type="region of interest" description="Disordered" evidence="1">
    <location>
        <begin position="1"/>
        <end position="63"/>
    </location>
</feature>
<gene>
    <name evidence="2" type="ORF">MNBD_GAMMA22-476</name>
</gene>
<reference evidence="2" key="1">
    <citation type="submission" date="2018-06" db="EMBL/GenBank/DDBJ databases">
        <authorList>
            <person name="Zhirakovskaya E."/>
        </authorList>
    </citation>
    <scope>NUCLEOTIDE SEQUENCE</scope>
</reference>
<dbReference type="EMBL" id="UOFS01000013">
    <property type="protein sequence ID" value="VAW92773.1"/>
    <property type="molecule type" value="Genomic_DNA"/>
</dbReference>
<feature type="compositionally biased region" description="Basic and acidic residues" evidence="1">
    <location>
        <begin position="20"/>
        <end position="43"/>
    </location>
</feature>
<organism evidence="2">
    <name type="scientific">hydrothermal vent metagenome</name>
    <dbReference type="NCBI Taxonomy" id="652676"/>
    <lineage>
        <taxon>unclassified sequences</taxon>
        <taxon>metagenomes</taxon>
        <taxon>ecological metagenomes</taxon>
    </lineage>
</organism>
<feature type="compositionally biased region" description="Basic and acidic residues" evidence="1">
    <location>
        <begin position="49"/>
        <end position="63"/>
    </location>
</feature>
<protein>
    <submittedName>
        <fullName evidence="2">Uncharacterized protein</fullName>
    </submittedName>
</protein>